<name>A0A0C3BCS2_SERVB</name>
<gene>
    <name evidence="1" type="ORF">M408DRAFT_8310</name>
</gene>
<accession>A0A0C3BCS2</accession>
<organism evidence="1 2">
    <name type="scientific">Serendipita vermifera MAFF 305830</name>
    <dbReference type="NCBI Taxonomy" id="933852"/>
    <lineage>
        <taxon>Eukaryota</taxon>
        <taxon>Fungi</taxon>
        <taxon>Dikarya</taxon>
        <taxon>Basidiomycota</taxon>
        <taxon>Agaricomycotina</taxon>
        <taxon>Agaricomycetes</taxon>
        <taxon>Sebacinales</taxon>
        <taxon>Serendipitaceae</taxon>
        <taxon>Serendipita</taxon>
    </lineage>
</organism>
<protein>
    <submittedName>
        <fullName evidence="1">Uncharacterized protein</fullName>
    </submittedName>
</protein>
<evidence type="ECO:0000313" key="2">
    <source>
        <dbReference type="Proteomes" id="UP000054097"/>
    </source>
</evidence>
<keyword evidence="2" id="KW-1185">Reference proteome</keyword>
<evidence type="ECO:0000313" key="1">
    <source>
        <dbReference type="EMBL" id="KIM29246.1"/>
    </source>
</evidence>
<dbReference type="Proteomes" id="UP000054097">
    <property type="component" value="Unassembled WGS sequence"/>
</dbReference>
<reference evidence="1 2" key="1">
    <citation type="submission" date="2014-04" db="EMBL/GenBank/DDBJ databases">
        <authorList>
            <consortium name="DOE Joint Genome Institute"/>
            <person name="Kuo A."/>
            <person name="Zuccaro A."/>
            <person name="Kohler A."/>
            <person name="Nagy L.G."/>
            <person name="Floudas D."/>
            <person name="Copeland A."/>
            <person name="Barry K.W."/>
            <person name="Cichocki N."/>
            <person name="Veneault-Fourrey C."/>
            <person name="LaButti K."/>
            <person name="Lindquist E.A."/>
            <person name="Lipzen A."/>
            <person name="Lundell T."/>
            <person name="Morin E."/>
            <person name="Murat C."/>
            <person name="Sun H."/>
            <person name="Tunlid A."/>
            <person name="Henrissat B."/>
            <person name="Grigoriev I.V."/>
            <person name="Hibbett D.S."/>
            <person name="Martin F."/>
            <person name="Nordberg H.P."/>
            <person name="Cantor M.N."/>
            <person name="Hua S.X."/>
        </authorList>
    </citation>
    <scope>NUCLEOTIDE SEQUENCE [LARGE SCALE GENOMIC DNA]</scope>
    <source>
        <strain evidence="1 2">MAFF 305830</strain>
    </source>
</reference>
<dbReference type="AlphaFoldDB" id="A0A0C3BCS2"/>
<proteinExistence type="predicted"/>
<dbReference type="HOGENOM" id="CLU_1305518_0_0_1"/>
<dbReference type="EMBL" id="KN824289">
    <property type="protein sequence ID" value="KIM29246.1"/>
    <property type="molecule type" value="Genomic_DNA"/>
</dbReference>
<reference evidence="2" key="2">
    <citation type="submission" date="2015-01" db="EMBL/GenBank/DDBJ databases">
        <title>Evolutionary Origins and Diversification of the Mycorrhizal Mutualists.</title>
        <authorList>
            <consortium name="DOE Joint Genome Institute"/>
            <consortium name="Mycorrhizal Genomics Consortium"/>
            <person name="Kohler A."/>
            <person name="Kuo A."/>
            <person name="Nagy L.G."/>
            <person name="Floudas D."/>
            <person name="Copeland A."/>
            <person name="Barry K.W."/>
            <person name="Cichocki N."/>
            <person name="Veneault-Fourrey C."/>
            <person name="LaButti K."/>
            <person name="Lindquist E.A."/>
            <person name="Lipzen A."/>
            <person name="Lundell T."/>
            <person name="Morin E."/>
            <person name="Murat C."/>
            <person name="Riley R."/>
            <person name="Ohm R."/>
            <person name="Sun H."/>
            <person name="Tunlid A."/>
            <person name="Henrissat B."/>
            <person name="Grigoriev I.V."/>
            <person name="Hibbett D.S."/>
            <person name="Martin F."/>
        </authorList>
    </citation>
    <scope>NUCLEOTIDE SEQUENCE [LARGE SCALE GENOMIC DNA]</scope>
    <source>
        <strain evidence="2">MAFF 305830</strain>
    </source>
</reference>
<sequence>MSNDGVESRIKIDKFPENALDEKVKSATRLDHSSNTSVPDISGKRSICLGLNDVFASARKHQRLRSAVVYRNVKAGFASGNLAGHAVAHARRRGVGAANAECRHPTNPFDDPRSNPFQNDRETTHADFDNNRVSFGSRQYDCASKRGKTLLGRSDDRCDCAFNFEWEVVHELSWFGVLIGGLVQIASRSWVGLVHLCAYHRAGGSPVREKW</sequence>